<dbReference type="RefSeq" id="WP_052495186.1">
    <property type="nucleotide sequence ID" value="NZ_CP010537.1"/>
</dbReference>
<dbReference type="SUPFAM" id="SSF52121">
    <property type="entry name" value="Lumazine synthase"/>
    <property type="match status" value="1"/>
</dbReference>
<comment type="pathway">
    <text evidence="1 7">Cofactor biosynthesis; riboflavin biosynthesis; riboflavin from 2-hydroxy-3-oxobutyl phosphate and 5-amino-6-(D-ribitylamino)uracil: step 1/2.</text>
</comment>
<accession>A0A0C4YQ20</accession>
<evidence type="ECO:0000256" key="1">
    <source>
        <dbReference type="ARBA" id="ARBA00004917"/>
    </source>
</evidence>
<comment type="function">
    <text evidence="7">Catalyzes the formation of 6,7-dimethyl-8-ribityllumazine by condensation of 5-amino-6-(D-ribitylamino)uracil with 3,4-dihydroxy-2-butanone 4-phosphate. This is the penultimate step in the biosynthesis of riboflavin.</text>
</comment>
<dbReference type="PANTHER" id="PTHR21058">
    <property type="entry name" value="6,7-DIMETHYL-8-RIBITYLLUMAZINE SYNTHASE DMRL SYNTHASE LUMAZINE SYNTHASE"/>
    <property type="match status" value="1"/>
</dbReference>
<name>A0A0C4YQ20_9BURK</name>
<evidence type="ECO:0000313" key="9">
    <source>
        <dbReference type="Proteomes" id="UP000031843"/>
    </source>
</evidence>
<organism evidence="8 9">
    <name type="scientific">Cupriavidus basilensis</name>
    <dbReference type="NCBI Taxonomy" id="68895"/>
    <lineage>
        <taxon>Bacteria</taxon>
        <taxon>Pseudomonadati</taxon>
        <taxon>Pseudomonadota</taxon>
        <taxon>Betaproteobacteria</taxon>
        <taxon>Burkholderiales</taxon>
        <taxon>Burkholderiaceae</taxon>
        <taxon>Cupriavidus</taxon>
    </lineage>
</organism>
<dbReference type="GO" id="GO:0009231">
    <property type="term" value="P:riboflavin biosynthetic process"/>
    <property type="evidence" value="ECO:0007669"/>
    <property type="project" value="UniProtKB-UniRule"/>
</dbReference>
<proteinExistence type="inferred from homology"/>
<dbReference type="GO" id="GO:0000906">
    <property type="term" value="F:6,7-dimethyl-8-ribityllumazine synthase activity"/>
    <property type="evidence" value="ECO:0007669"/>
    <property type="project" value="UniProtKB-UniRule"/>
</dbReference>
<protein>
    <recommendedName>
        <fullName evidence="3 7">6,7-dimethyl-8-ribityllumazine synthase</fullName>
        <shortName evidence="7">DMRL synthase</shortName>
        <shortName evidence="7">LS</shortName>
        <shortName evidence="7">Lumazine synthase</shortName>
        <ecNumber evidence="3 7">2.5.1.78</ecNumber>
    </recommendedName>
</protein>
<dbReference type="InterPro" id="IPR002180">
    <property type="entry name" value="LS/RS"/>
</dbReference>
<dbReference type="EMBL" id="CP010537">
    <property type="protein sequence ID" value="AJG24590.1"/>
    <property type="molecule type" value="Genomic_DNA"/>
</dbReference>
<feature type="binding site" evidence="7">
    <location>
        <begin position="92"/>
        <end position="94"/>
    </location>
    <ligand>
        <name>5-amino-6-(D-ribitylamino)uracil</name>
        <dbReference type="ChEBI" id="CHEBI:15934"/>
    </ligand>
</feature>
<evidence type="ECO:0000256" key="2">
    <source>
        <dbReference type="ARBA" id="ARBA00007424"/>
    </source>
</evidence>
<dbReference type="InterPro" id="IPR034964">
    <property type="entry name" value="LS"/>
</dbReference>
<keyword evidence="4 7" id="KW-0686">Riboflavin biosynthesis</keyword>
<dbReference type="InterPro" id="IPR036467">
    <property type="entry name" value="LS/RS_sf"/>
</dbReference>
<evidence type="ECO:0000256" key="3">
    <source>
        <dbReference type="ARBA" id="ARBA00012664"/>
    </source>
</evidence>
<evidence type="ECO:0000256" key="6">
    <source>
        <dbReference type="ARBA" id="ARBA00048785"/>
    </source>
</evidence>
<evidence type="ECO:0000256" key="5">
    <source>
        <dbReference type="ARBA" id="ARBA00022679"/>
    </source>
</evidence>
<dbReference type="GO" id="GO:0009349">
    <property type="term" value="C:riboflavin synthase complex"/>
    <property type="evidence" value="ECO:0007669"/>
    <property type="project" value="InterPro"/>
</dbReference>
<comment type="similarity">
    <text evidence="2 7">Belongs to the DMRL synthase family.</text>
</comment>
<dbReference type="EC" id="2.5.1.78" evidence="3 7"/>
<comment type="catalytic activity">
    <reaction evidence="6 7">
        <text>(2S)-2-hydroxy-3-oxobutyl phosphate + 5-amino-6-(D-ribitylamino)uracil = 6,7-dimethyl-8-(1-D-ribityl)lumazine + phosphate + 2 H2O + H(+)</text>
        <dbReference type="Rhea" id="RHEA:26152"/>
        <dbReference type="ChEBI" id="CHEBI:15377"/>
        <dbReference type="ChEBI" id="CHEBI:15378"/>
        <dbReference type="ChEBI" id="CHEBI:15934"/>
        <dbReference type="ChEBI" id="CHEBI:43474"/>
        <dbReference type="ChEBI" id="CHEBI:58201"/>
        <dbReference type="ChEBI" id="CHEBI:58830"/>
        <dbReference type="EC" id="2.5.1.78"/>
    </reaction>
</comment>
<sequence>MNQLVSPVQRDHRDIQDTAPVNPAWRFAFIHAQWHADIVHQARDAFLAEMAARGVAREAVDVIEVPGAFEIPLHARKLADTGRYAAIVASGFVVDGGIYRHEFVADAVIGGLMRVQLDTQVPVLSAVLTPKSFHDHEDHRKFFSEHFVVKGREAAQACIKTVESLSKLAA</sequence>
<comment type="caution">
    <text evidence="7">Lacks conserved residue(s) required for the propagation of feature annotation.</text>
</comment>
<dbReference type="PANTHER" id="PTHR21058:SF0">
    <property type="entry name" value="6,7-DIMETHYL-8-RIBITYLLUMAZINE SYNTHASE"/>
    <property type="match status" value="1"/>
</dbReference>
<dbReference type="NCBIfam" id="NF009084">
    <property type="entry name" value="PRK12419.1"/>
    <property type="match status" value="1"/>
</dbReference>
<feature type="binding site" evidence="7">
    <location>
        <position position="139"/>
    </location>
    <ligand>
        <name>(2S)-2-hydroxy-3-oxobutyl phosphate</name>
        <dbReference type="ChEBI" id="CHEBI:58830"/>
    </ligand>
</feature>
<dbReference type="Proteomes" id="UP000031843">
    <property type="component" value="Chromosome secondary"/>
</dbReference>
<keyword evidence="9" id="KW-1185">Reference proteome</keyword>
<evidence type="ECO:0000256" key="4">
    <source>
        <dbReference type="ARBA" id="ARBA00022619"/>
    </source>
</evidence>
<dbReference type="HAMAP" id="MF_00178">
    <property type="entry name" value="Lumazine_synth"/>
    <property type="match status" value="1"/>
</dbReference>
<feature type="binding site" evidence="7">
    <location>
        <position position="125"/>
    </location>
    <ligand>
        <name>5-amino-6-(D-ribitylamino)uracil</name>
        <dbReference type="ChEBI" id="CHEBI:15934"/>
    </ligand>
</feature>
<evidence type="ECO:0000313" key="8">
    <source>
        <dbReference type="EMBL" id="AJG24590.1"/>
    </source>
</evidence>
<dbReference type="KEGG" id="cbw:RR42_s3009"/>
<dbReference type="UniPathway" id="UPA00275">
    <property type="reaction ID" value="UER00404"/>
</dbReference>
<dbReference type="AlphaFoldDB" id="A0A0C4YQ20"/>
<dbReference type="Gene3D" id="3.40.50.960">
    <property type="entry name" value="Lumazine/riboflavin synthase"/>
    <property type="match status" value="1"/>
</dbReference>
<reference evidence="8 9" key="1">
    <citation type="journal article" date="2015" name="Genome Announc.">
        <title>Complete Genome Sequence of Cupriavidus basilensis 4G11, Isolated from the Oak Ridge Field Research Center Site.</title>
        <authorList>
            <person name="Ray J."/>
            <person name="Waters R.J."/>
            <person name="Skerker J.M."/>
            <person name="Kuehl J.V."/>
            <person name="Price M.N."/>
            <person name="Huang J."/>
            <person name="Chakraborty R."/>
            <person name="Arkin A.P."/>
            <person name="Deutschbauer A."/>
        </authorList>
    </citation>
    <scope>NUCLEOTIDE SEQUENCE [LARGE SCALE GENOMIC DNA]</scope>
    <source>
        <strain evidence="8">4G11</strain>
    </source>
</reference>
<feature type="active site" description="Proton donor" evidence="7">
    <location>
        <position position="100"/>
    </location>
</feature>
<dbReference type="GO" id="GO:0005829">
    <property type="term" value="C:cytosol"/>
    <property type="evidence" value="ECO:0007669"/>
    <property type="project" value="TreeGrafter"/>
</dbReference>
<keyword evidence="5 7" id="KW-0808">Transferase</keyword>
<dbReference type="STRING" id="68895.RR42_s3009"/>
<evidence type="ECO:0000256" key="7">
    <source>
        <dbReference type="HAMAP-Rule" id="MF_00178"/>
    </source>
</evidence>
<feature type="binding site" evidence="7">
    <location>
        <begin position="68"/>
        <end position="70"/>
    </location>
    <ligand>
        <name>5-amino-6-(D-ribitylamino)uracil</name>
        <dbReference type="ChEBI" id="CHEBI:15934"/>
    </ligand>
</feature>
<feature type="binding site" evidence="7">
    <location>
        <position position="34"/>
    </location>
    <ligand>
        <name>5-amino-6-(D-ribitylamino)uracil</name>
        <dbReference type="ChEBI" id="CHEBI:15934"/>
    </ligand>
</feature>
<dbReference type="Pfam" id="PF00885">
    <property type="entry name" value="DMRL_synthase"/>
    <property type="match status" value="1"/>
</dbReference>
<gene>
    <name evidence="7" type="primary">ribH</name>
    <name evidence="8" type="ORF">RR42_s3009</name>
</gene>